<keyword evidence="1" id="KW-0472">Membrane</keyword>
<feature type="transmembrane region" description="Helical" evidence="1">
    <location>
        <begin position="46"/>
        <end position="64"/>
    </location>
</feature>
<feature type="domain" description="Fatty acid desaturase" evidence="2">
    <location>
        <begin position="75"/>
        <end position="314"/>
    </location>
</feature>
<evidence type="ECO:0000259" key="2">
    <source>
        <dbReference type="Pfam" id="PF00487"/>
    </source>
</evidence>
<name>A0ABP3JEE6_9ACTN</name>
<dbReference type="EMBL" id="BAAAHB010000004">
    <property type="protein sequence ID" value="GAA0447830.1"/>
    <property type="molecule type" value="Genomic_DNA"/>
</dbReference>
<organism evidence="3 4">
    <name type="scientific">Streptomyces stramineus</name>
    <dbReference type="NCBI Taxonomy" id="173861"/>
    <lineage>
        <taxon>Bacteria</taxon>
        <taxon>Bacillati</taxon>
        <taxon>Actinomycetota</taxon>
        <taxon>Actinomycetes</taxon>
        <taxon>Kitasatosporales</taxon>
        <taxon>Streptomycetaceae</taxon>
        <taxon>Streptomyces</taxon>
    </lineage>
</organism>
<proteinExistence type="predicted"/>
<gene>
    <name evidence="3" type="ORF">GCM10009544_08290</name>
</gene>
<reference evidence="4" key="1">
    <citation type="journal article" date="2019" name="Int. J. Syst. Evol. Microbiol.">
        <title>The Global Catalogue of Microorganisms (GCM) 10K type strain sequencing project: providing services to taxonomists for standard genome sequencing and annotation.</title>
        <authorList>
            <consortium name="The Broad Institute Genomics Platform"/>
            <consortium name="The Broad Institute Genome Sequencing Center for Infectious Disease"/>
            <person name="Wu L."/>
            <person name="Ma J."/>
        </authorList>
    </citation>
    <scope>NUCLEOTIDE SEQUENCE [LARGE SCALE GENOMIC DNA]</scope>
    <source>
        <strain evidence="4">JCM 10649</strain>
    </source>
</reference>
<comment type="caution">
    <text evidence="3">The sequence shown here is derived from an EMBL/GenBank/DDBJ whole genome shotgun (WGS) entry which is preliminary data.</text>
</comment>
<feature type="transmembrane region" description="Helical" evidence="1">
    <location>
        <begin position="199"/>
        <end position="216"/>
    </location>
</feature>
<dbReference type="PANTHER" id="PTHR19353:SF19">
    <property type="entry name" value="DELTA(5) FATTY ACID DESATURASE C-RELATED"/>
    <property type="match status" value="1"/>
</dbReference>
<dbReference type="RefSeq" id="WP_344085644.1">
    <property type="nucleotide sequence ID" value="NZ_BAAAHB010000004.1"/>
</dbReference>
<evidence type="ECO:0000256" key="1">
    <source>
        <dbReference type="SAM" id="Phobius"/>
    </source>
</evidence>
<accession>A0ABP3JEE6</accession>
<dbReference type="PANTHER" id="PTHR19353">
    <property type="entry name" value="FATTY ACID DESATURASE 2"/>
    <property type="match status" value="1"/>
</dbReference>
<evidence type="ECO:0000313" key="3">
    <source>
        <dbReference type="EMBL" id="GAA0447830.1"/>
    </source>
</evidence>
<dbReference type="Proteomes" id="UP001499895">
    <property type="component" value="Unassembled WGS sequence"/>
</dbReference>
<evidence type="ECO:0000313" key="4">
    <source>
        <dbReference type="Proteomes" id="UP001499895"/>
    </source>
</evidence>
<feature type="transmembrane region" description="Helical" evidence="1">
    <location>
        <begin position="71"/>
        <end position="88"/>
    </location>
</feature>
<keyword evidence="1" id="KW-1133">Transmembrane helix</keyword>
<dbReference type="InterPro" id="IPR005804">
    <property type="entry name" value="FA_desaturase_dom"/>
</dbReference>
<keyword evidence="1" id="KW-0812">Transmembrane</keyword>
<dbReference type="InterPro" id="IPR012171">
    <property type="entry name" value="Fatty_acid_desaturase"/>
</dbReference>
<keyword evidence="4" id="KW-1185">Reference proteome</keyword>
<dbReference type="Pfam" id="PF00487">
    <property type="entry name" value="FA_desaturase"/>
    <property type="match status" value="1"/>
</dbReference>
<sequence>MSSTAPHDDEPLDPDSAKDVMLAPVRGVDTRRGLPVTYFERRPSRFVVKIAIAFGVIVVCYTALLELRNPVTIAVSVLVLGVTYAYLVELQHECLHEHAFHSRWANRLWGFVCGMFMFSSFSHYKYEHLRHHAYLGTERNLEFFNYRFRGLDSVHGFATAAFHPGRYADVVRNMGRGLARRPVPGVDRPRAARAIQNEYRVLSALAAGAVAVSLLTGDWFFVWAWLLPVLLLSEAVHFLIELPEHFGLNTQTDPDVLTNTRTIRASRFARWITNCNNLHTAHHYHQGVPMVNVPRLHDSIEEKVGTVEPSYWSFYRKVLRGEIVYQGDEQTCMTR</sequence>
<protein>
    <recommendedName>
        <fullName evidence="2">Fatty acid desaturase domain-containing protein</fullName>
    </recommendedName>
</protein>